<dbReference type="Gene3D" id="3.10.450.50">
    <property type="match status" value="1"/>
</dbReference>
<dbReference type="InterPro" id="IPR009959">
    <property type="entry name" value="Cyclase_SnoaL-like"/>
</dbReference>
<accession>A0A4U6D4W5</accession>
<dbReference type="RefSeq" id="WP_137339914.1">
    <property type="nucleotide sequence ID" value="NZ_BSQH01000007.1"/>
</dbReference>
<name>A0A4U6D4W5_9BACT</name>
<dbReference type="EMBL" id="SZVO01000004">
    <property type="protein sequence ID" value="TKT92369.1"/>
    <property type="molecule type" value="Genomic_DNA"/>
</dbReference>
<dbReference type="SUPFAM" id="SSF54427">
    <property type="entry name" value="NTF2-like"/>
    <property type="match status" value="1"/>
</dbReference>
<dbReference type="OrthoDB" id="4774596at2"/>
<keyword evidence="2" id="KW-1185">Reference proteome</keyword>
<proteinExistence type="predicted"/>
<dbReference type="GO" id="GO:0030638">
    <property type="term" value="P:polyketide metabolic process"/>
    <property type="evidence" value="ECO:0007669"/>
    <property type="project" value="InterPro"/>
</dbReference>
<dbReference type="PANTHER" id="PTHR38436">
    <property type="entry name" value="POLYKETIDE CYCLASE SNOAL-LIKE DOMAIN"/>
    <property type="match status" value="1"/>
</dbReference>
<dbReference type="Pfam" id="PF07366">
    <property type="entry name" value="SnoaL"/>
    <property type="match status" value="1"/>
</dbReference>
<sequence>MSYSAEQNNAICVEFFETAWNTGVIREDLLSEDAIDHSQVGGKTVSEPGSGSFKHIVGMFRGGMPDAAISIEDAIFAADKVVHRWRLNGTDTQGIMGMPPSGKHISMTGTTTVRLADGKIAERWANVDELGLLQQLGVVPPPPGAH</sequence>
<dbReference type="PANTHER" id="PTHR38436:SF1">
    <property type="entry name" value="ESTER CYCLASE"/>
    <property type="match status" value="1"/>
</dbReference>
<reference evidence="1 2" key="1">
    <citation type="submission" date="2019-05" db="EMBL/GenBank/DDBJ databases">
        <title>Dyadobacter AR-3-8 sp. nov., isolated from arctic soil.</title>
        <authorList>
            <person name="Chaudhary D.K."/>
        </authorList>
    </citation>
    <scope>NUCLEOTIDE SEQUENCE [LARGE SCALE GENOMIC DNA]</scope>
    <source>
        <strain evidence="1 2">AR-3-8</strain>
    </source>
</reference>
<evidence type="ECO:0000313" key="1">
    <source>
        <dbReference type="EMBL" id="TKT92369.1"/>
    </source>
</evidence>
<organism evidence="1 2">
    <name type="scientific">Dyadobacter frigoris</name>
    <dbReference type="NCBI Taxonomy" id="2576211"/>
    <lineage>
        <taxon>Bacteria</taxon>
        <taxon>Pseudomonadati</taxon>
        <taxon>Bacteroidota</taxon>
        <taxon>Cytophagia</taxon>
        <taxon>Cytophagales</taxon>
        <taxon>Spirosomataceae</taxon>
        <taxon>Dyadobacter</taxon>
    </lineage>
</organism>
<protein>
    <submittedName>
        <fullName evidence="1">Ester cyclase</fullName>
    </submittedName>
</protein>
<evidence type="ECO:0000313" key="2">
    <source>
        <dbReference type="Proteomes" id="UP000304900"/>
    </source>
</evidence>
<gene>
    <name evidence="1" type="ORF">FDK13_10360</name>
</gene>
<comment type="caution">
    <text evidence="1">The sequence shown here is derived from an EMBL/GenBank/DDBJ whole genome shotgun (WGS) entry which is preliminary data.</text>
</comment>
<dbReference type="InterPro" id="IPR032710">
    <property type="entry name" value="NTF2-like_dom_sf"/>
</dbReference>
<dbReference type="Proteomes" id="UP000304900">
    <property type="component" value="Unassembled WGS sequence"/>
</dbReference>
<dbReference type="AlphaFoldDB" id="A0A4U6D4W5"/>